<dbReference type="EMBL" id="CP150951">
    <property type="protein sequence ID" value="WZC48630.1"/>
    <property type="molecule type" value="Genomic_DNA"/>
</dbReference>
<name>A0ABZ2V3W4_9RHOB</name>
<protein>
    <submittedName>
        <fullName evidence="2">GNAT family protein</fullName>
    </submittedName>
</protein>
<dbReference type="PANTHER" id="PTHR43610:SF1">
    <property type="entry name" value="N-ACETYLTRANSFERASE DOMAIN-CONTAINING PROTEIN"/>
    <property type="match status" value="1"/>
</dbReference>
<dbReference type="PROSITE" id="PS51186">
    <property type="entry name" value="GNAT"/>
    <property type="match status" value="1"/>
</dbReference>
<dbReference type="InterPro" id="IPR016181">
    <property type="entry name" value="Acyl_CoA_acyltransferase"/>
</dbReference>
<evidence type="ECO:0000259" key="1">
    <source>
        <dbReference type="PROSITE" id="PS51186"/>
    </source>
</evidence>
<proteinExistence type="predicted"/>
<dbReference type="Pfam" id="PF13302">
    <property type="entry name" value="Acetyltransf_3"/>
    <property type="match status" value="1"/>
</dbReference>
<reference evidence="3" key="1">
    <citation type="submission" date="2024-04" db="EMBL/GenBank/DDBJ databases">
        <title>Phylogenomic analyses of a clade within the roseobacter group suggest taxonomic reassignments of species of the genera Aestuariivita, Citreicella, Loktanella, Nautella, Pelagibaca, Ruegeria, Thalassobius, Thiobacimonas and Tropicibacter, and the proposal o.</title>
        <authorList>
            <person name="Jeon C.O."/>
        </authorList>
    </citation>
    <scope>NUCLEOTIDE SEQUENCE [LARGE SCALE GENOMIC DNA]</scope>
    <source>
        <strain evidence="3">BS5-3</strain>
    </source>
</reference>
<keyword evidence="3" id="KW-1185">Reference proteome</keyword>
<evidence type="ECO:0000313" key="2">
    <source>
        <dbReference type="EMBL" id="WZC48630.1"/>
    </source>
</evidence>
<dbReference type="PANTHER" id="PTHR43610">
    <property type="entry name" value="BLL6696 PROTEIN"/>
    <property type="match status" value="1"/>
</dbReference>
<dbReference type="SUPFAM" id="SSF55729">
    <property type="entry name" value="Acyl-CoA N-acyltransferases (Nat)"/>
    <property type="match status" value="1"/>
</dbReference>
<dbReference type="RefSeq" id="WP_341366744.1">
    <property type="nucleotide sequence ID" value="NZ_CP150951.2"/>
</dbReference>
<dbReference type="Gene3D" id="3.40.630.30">
    <property type="match status" value="1"/>
</dbReference>
<accession>A0ABZ2V3W4</accession>
<gene>
    <name evidence="2" type="ORF">AABB29_17570</name>
</gene>
<dbReference type="InterPro" id="IPR000182">
    <property type="entry name" value="GNAT_dom"/>
</dbReference>
<evidence type="ECO:0000313" key="3">
    <source>
        <dbReference type="Proteomes" id="UP001440612"/>
    </source>
</evidence>
<dbReference type="Proteomes" id="UP001440612">
    <property type="component" value="Chromosome"/>
</dbReference>
<organism evidence="2 3">
    <name type="scientific">Yoonia phaeophyticola</name>
    <dbReference type="NCBI Taxonomy" id="3137369"/>
    <lineage>
        <taxon>Bacteria</taxon>
        <taxon>Pseudomonadati</taxon>
        <taxon>Pseudomonadota</taxon>
        <taxon>Alphaproteobacteria</taxon>
        <taxon>Rhodobacterales</taxon>
        <taxon>Paracoccaceae</taxon>
        <taxon>Yoonia</taxon>
    </lineage>
</organism>
<feature type="domain" description="N-acetyltransferase" evidence="1">
    <location>
        <begin position="14"/>
        <end position="173"/>
    </location>
</feature>
<sequence>MTWPAPVTLENAFVRLEPLQPDHAPALTAAAATLGDLWYTSIPQDVPAEIESRIARPNMQPFAVLGPDGAPIGMTTYLNTDPHNKRVEIGATWLAKTAQGTKVNTAMKLLMLTHAFEALGCNVVELRTHRLNRQSRAAIERLGAQLDGILRNHMIMPNGTLRDTAVYSIIGAEWPAIKAHLQAKLT</sequence>